<proteinExistence type="predicted"/>
<evidence type="ECO:0008006" key="3">
    <source>
        <dbReference type="Google" id="ProtNLM"/>
    </source>
</evidence>
<dbReference type="Proteomes" id="UP000199073">
    <property type="component" value="Unassembled WGS sequence"/>
</dbReference>
<sequence>MNGIEVEGCTVALPMPLFLLVEDVGWWQGYDGSSIQQPYRNRFARRHCLADYRALAELGRKLSMRIGIGMVIGEWDRSDWLANVSGATWMGRSWDNSVNRTRELDRAAAFLNEHQDYLELAVHGLCHEFWINGEMVRSEFHDESGTMRPQKTVRSHLRAFFRLLDENCIVAAPRLFVPPALNHSFGNGPRSFQALLREWGIRYVITRFARARHYSPPVHPLLTWEEGVAILERGIAPAAWHQSTVLPGGTICGPVLPLHWGNLLHLDPRRNMELIDPWAEAILARAKRIDCTLSPDVEACFRQAAVCLFGQMNKVEKGVEISLERLPELLPAAGGFVVKIRQLATRSWRCSGANLRMLPAADILAMEIIPHPGVSRVRLFCR</sequence>
<dbReference type="OrthoDB" id="5418284at2"/>
<keyword evidence="2" id="KW-1185">Reference proteome</keyword>
<dbReference type="AlphaFoldDB" id="A0A1H0KRR2"/>
<organism evidence="1 2">
    <name type="scientific">Desulforhopalus singaporensis</name>
    <dbReference type="NCBI Taxonomy" id="91360"/>
    <lineage>
        <taxon>Bacteria</taxon>
        <taxon>Pseudomonadati</taxon>
        <taxon>Thermodesulfobacteriota</taxon>
        <taxon>Desulfobulbia</taxon>
        <taxon>Desulfobulbales</taxon>
        <taxon>Desulfocapsaceae</taxon>
        <taxon>Desulforhopalus</taxon>
    </lineage>
</organism>
<accession>A0A1H0KRR2</accession>
<reference evidence="1 2" key="1">
    <citation type="submission" date="2016-10" db="EMBL/GenBank/DDBJ databases">
        <authorList>
            <person name="de Groot N.N."/>
        </authorList>
    </citation>
    <scope>NUCLEOTIDE SEQUENCE [LARGE SCALE GENOMIC DNA]</scope>
    <source>
        <strain evidence="1 2">DSM 12130</strain>
    </source>
</reference>
<dbReference type="RefSeq" id="WP_092219618.1">
    <property type="nucleotide sequence ID" value="NZ_FNJI01000003.1"/>
</dbReference>
<evidence type="ECO:0000313" key="2">
    <source>
        <dbReference type="Proteomes" id="UP000199073"/>
    </source>
</evidence>
<protein>
    <recommendedName>
        <fullName evidence="3">Polysaccharide deacetylase</fullName>
    </recommendedName>
</protein>
<dbReference type="EMBL" id="FNJI01000003">
    <property type="protein sequence ID" value="SDO58473.1"/>
    <property type="molecule type" value="Genomic_DNA"/>
</dbReference>
<name>A0A1H0KRR2_9BACT</name>
<gene>
    <name evidence="1" type="ORF">SAMN05660330_00599</name>
</gene>
<evidence type="ECO:0000313" key="1">
    <source>
        <dbReference type="EMBL" id="SDO58473.1"/>
    </source>
</evidence>